<keyword evidence="5" id="KW-0175">Coiled coil</keyword>
<evidence type="ECO:0000256" key="6">
    <source>
        <dbReference type="SAM" id="Phobius"/>
    </source>
</evidence>
<feature type="coiled-coil region" evidence="5">
    <location>
        <begin position="64"/>
        <end position="91"/>
    </location>
</feature>
<keyword evidence="9" id="KW-1185">Reference proteome</keyword>
<feature type="domain" description="Lipopolysaccharide assembly protein A" evidence="7">
    <location>
        <begin position="23"/>
        <end position="86"/>
    </location>
</feature>
<evidence type="ECO:0000256" key="5">
    <source>
        <dbReference type="SAM" id="Coils"/>
    </source>
</evidence>
<dbReference type="GO" id="GO:0005886">
    <property type="term" value="C:plasma membrane"/>
    <property type="evidence" value="ECO:0007669"/>
    <property type="project" value="InterPro"/>
</dbReference>
<dbReference type="AlphaFoldDB" id="A0A498C080"/>
<evidence type="ECO:0000256" key="4">
    <source>
        <dbReference type="ARBA" id="ARBA00023136"/>
    </source>
</evidence>
<evidence type="ECO:0000313" key="8">
    <source>
        <dbReference type="EMBL" id="RLK48703.1"/>
    </source>
</evidence>
<keyword evidence="3 6" id="KW-1133">Transmembrane helix</keyword>
<evidence type="ECO:0000256" key="1">
    <source>
        <dbReference type="ARBA" id="ARBA00022475"/>
    </source>
</evidence>
<protein>
    <submittedName>
        <fullName evidence="8">Putative integral membrane protein</fullName>
    </submittedName>
</protein>
<dbReference type="EMBL" id="RCDA01000002">
    <property type="protein sequence ID" value="RLK48703.1"/>
    <property type="molecule type" value="Genomic_DNA"/>
</dbReference>
<evidence type="ECO:0000259" key="7">
    <source>
        <dbReference type="Pfam" id="PF06305"/>
    </source>
</evidence>
<organism evidence="8 9">
    <name type="scientific">Alkalispirillum mobile</name>
    <dbReference type="NCBI Taxonomy" id="85925"/>
    <lineage>
        <taxon>Bacteria</taxon>
        <taxon>Pseudomonadati</taxon>
        <taxon>Pseudomonadota</taxon>
        <taxon>Gammaproteobacteria</taxon>
        <taxon>Chromatiales</taxon>
        <taxon>Ectothiorhodospiraceae</taxon>
        <taxon>Alkalispirillum</taxon>
    </lineage>
</organism>
<dbReference type="OrthoDB" id="5796780at2"/>
<reference evidence="8 9" key="1">
    <citation type="submission" date="2018-10" db="EMBL/GenBank/DDBJ databases">
        <title>Genomic Encyclopedia of Type Strains, Phase IV (KMG-IV): sequencing the most valuable type-strain genomes for metagenomic binning, comparative biology and taxonomic classification.</title>
        <authorList>
            <person name="Goeker M."/>
        </authorList>
    </citation>
    <scope>NUCLEOTIDE SEQUENCE [LARGE SCALE GENOMIC DNA]</scope>
    <source>
        <strain evidence="8 9">DSM 12769</strain>
    </source>
</reference>
<keyword evidence="2 6" id="KW-0812">Transmembrane</keyword>
<comment type="caution">
    <text evidence="8">The sequence shown here is derived from an EMBL/GenBank/DDBJ whole genome shotgun (WGS) entry which is preliminary data.</text>
</comment>
<sequence>MRKPIIIVFVLIVAALGLSFATLNADDVVVDFFFGEADLPLSFVLVVTLILGAILGVLASQVVVFRKRREIRKLKRQVNDAQKELNELRRLPLKEGR</sequence>
<gene>
    <name evidence="8" type="ORF">DFR31_1814</name>
</gene>
<feature type="transmembrane region" description="Helical" evidence="6">
    <location>
        <begin position="41"/>
        <end position="65"/>
    </location>
</feature>
<dbReference type="RefSeq" id="WP_121442348.1">
    <property type="nucleotide sequence ID" value="NZ_RCDA01000002.1"/>
</dbReference>
<evidence type="ECO:0000256" key="2">
    <source>
        <dbReference type="ARBA" id="ARBA00022692"/>
    </source>
</evidence>
<keyword evidence="4 6" id="KW-0472">Membrane</keyword>
<dbReference type="Pfam" id="PF06305">
    <property type="entry name" value="LapA_dom"/>
    <property type="match status" value="1"/>
</dbReference>
<name>A0A498C080_9GAMM</name>
<accession>A0A498C080</accession>
<evidence type="ECO:0000256" key="3">
    <source>
        <dbReference type="ARBA" id="ARBA00022989"/>
    </source>
</evidence>
<dbReference type="PANTHER" id="PTHR41335">
    <property type="entry name" value="MEMBRANE PROTEIN-RELATED"/>
    <property type="match status" value="1"/>
</dbReference>
<keyword evidence="1" id="KW-1003">Cell membrane</keyword>
<dbReference type="PANTHER" id="PTHR41335:SF1">
    <property type="entry name" value="MEMBRANE PROTEIN"/>
    <property type="match status" value="1"/>
</dbReference>
<proteinExistence type="predicted"/>
<dbReference type="InterPro" id="IPR010445">
    <property type="entry name" value="LapA_dom"/>
</dbReference>
<evidence type="ECO:0000313" key="9">
    <source>
        <dbReference type="Proteomes" id="UP000275461"/>
    </source>
</evidence>
<dbReference type="Proteomes" id="UP000275461">
    <property type="component" value="Unassembled WGS sequence"/>
</dbReference>